<dbReference type="EMBL" id="JBBPHU010000008">
    <property type="protein sequence ID" value="KAK7514761.1"/>
    <property type="molecule type" value="Genomic_DNA"/>
</dbReference>
<evidence type="ECO:0000256" key="1">
    <source>
        <dbReference type="SAM" id="MobiDB-lite"/>
    </source>
</evidence>
<feature type="region of interest" description="Disordered" evidence="1">
    <location>
        <begin position="427"/>
        <end position="480"/>
    </location>
</feature>
<name>A0ABR1KH47_9PEZI</name>
<evidence type="ECO:0000313" key="2">
    <source>
        <dbReference type="EMBL" id="KAK7514761.1"/>
    </source>
</evidence>
<accession>A0ABR1KH47</accession>
<protein>
    <submittedName>
        <fullName evidence="2">Uncharacterized protein</fullName>
    </submittedName>
</protein>
<reference evidence="2 3" key="1">
    <citation type="submission" date="2024-04" db="EMBL/GenBank/DDBJ databases">
        <title>Phyllosticta paracitricarpa is synonymous to the EU quarantine fungus P. citricarpa based on phylogenomic analyses.</title>
        <authorList>
            <consortium name="Lawrence Berkeley National Laboratory"/>
            <person name="Van Ingen-Buijs V.A."/>
            <person name="Van Westerhoven A.C."/>
            <person name="Haridas S."/>
            <person name="Skiadas P."/>
            <person name="Martin F."/>
            <person name="Groenewald J.Z."/>
            <person name="Crous P.W."/>
            <person name="Seidl M.F."/>
        </authorList>
    </citation>
    <scope>NUCLEOTIDE SEQUENCE [LARGE SCALE GENOMIC DNA]</scope>
    <source>
        <strain evidence="2 3">CBS 123371</strain>
    </source>
</reference>
<feature type="compositionally biased region" description="Polar residues" evidence="1">
    <location>
        <begin position="435"/>
        <end position="444"/>
    </location>
</feature>
<feature type="compositionally biased region" description="Basic and acidic residues" evidence="1">
    <location>
        <begin position="459"/>
        <end position="471"/>
    </location>
</feature>
<comment type="caution">
    <text evidence="2">The sequence shown here is derived from an EMBL/GenBank/DDBJ whole genome shotgun (WGS) entry which is preliminary data.</text>
</comment>
<evidence type="ECO:0000313" key="3">
    <source>
        <dbReference type="Proteomes" id="UP001363622"/>
    </source>
</evidence>
<proteinExistence type="predicted"/>
<gene>
    <name evidence="2" type="ORF">IWZ03DRAFT_443321</name>
</gene>
<dbReference type="Proteomes" id="UP001363622">
    <property type="component" value="Unassembled WGS sequence"/>
</dbReference>
<sequence>MDSDRTYYEIEESSNDAQNGSPDDRAIYRALARQILGDPQNFKYILNEVLHHYLQTWFNQKRALHQTLILEDTGEDLIKYMANFKAHEDSKQLNIKEVKWWWDPADPFNKFTRANEFESVVFSNFVVSVKTPDQIQPALNLLFNILPLIPGQKIPVNGILSIAVDRHATFCFYILDMLEKARKDTVSGLKQLWIRVIFNKKLLKIRFNFQSDISTLDNTIDDWIYPILNHLKDAGNRFIYQNLPPDFKDLDDRFELAEGMTEEPNISDRCKPTAVQGMECHMEDIFWRVRALKASESDILRGLLQDCKNVDGFSVSHGVRMAVEGDKMLIRKTEYPNTVGEYPPTAIQRALDDADTTSLTTDLSPEGRIRRLSELKDTLHKVIWSNRVKIDNCFDKWGLKFFARVEKILKFKGQVWTSDFEEAFNGPDPTISFEDPTTTPSRTRNGAVYGNGGSAGSKRSTEDAGLHRHDNPVSTKRIKR</sequence>
<feature type="region of interest" description="Disordered" evidence="1">
    <location>
        <begin position="1"/>
        <end position="23"/>
    </location>
</feature>
<keyword evidence="3" id="KW-1185">Reference proteome</keyword>
<organism evidence="2 3">
    <name type="scientific">Phyllosticta citriasiana</name>
    <dbReference type="NCBI Taxonomy" id="595635"/>
    <lineage>
        <taxon>Eukaryota</taxon>
        <taxon>Fungi</taxon>
        <taxon>Dikarya</taxon>
        <taxon>Ascomycota</taxon>
        <taxon>Pezizomycotina</taxon>
        <taxon>Dothideomycetes</taxon>
        <taxon>Dothideomycetes incertae sedis</taxon>
        <taxon>Botryosphaeriales</taxon>
        <taxon>Phyllostictaceae</taxon>
        <taxon>Phyllosticta</taxon>
    </lineage>
</organism>